<dbReference type="Pfam" id="PF13511">
    <property type="entry name" value="DUF4124"/>
    <property type="match status" value="1"/>
</dbReference>
<dbReference type="RefSeq" id="WP_089400228.1">
    <property type="nucleotide sequence ID" value="NZ_FZOT01000011.1"/>
</dbReference>
<dbReference type="InterPro" id="IPR025392">
    <property type="entry name" value="DUF4124"/>
</dbReference>
<organism evidence="3 4">
    <name type="scientific">Noviherbaspirillum humi</name>
    <dbReference type="NCBI Taxonomy" id="1688639"/>
    <lineage>
        <taxon>Bacteria</taxon>
        <taxon>Pseudomonadati</taxon>
        <taxon>Pseudomonadota</taxon>
        <taxon>Betaproteobacteria</taxon>
        <taxon>Burkholderiales</taxon>
        <taxon>Oxalobacteraceae</taxon>
        <taxon>Noviherbaspirillum</taxon>
    </lineage>
</organism>
<feature type="domain" description="DUF4124" evidence="2">
    <location>
        <begin position="10"/>
        <end position="60"/>
    </location>
</feature>
<evidence type="ECO:0000259" key="2">
    <source>
        <dbReference type="Pfam" id="PF13511"/>
    </source>
</evidence>
<dbReference type="Proteomes" id="UP000198284">
    <property type="component" value="Unassembled WGS sequence"/>
</dbReference>
<dbReference type="CDD" id="cd02976">
    <property type="entry name" value="NrdH"/>
    <property type="match status" value="1"/>
</dbReference>
<dbReference type="EMBL" id="FZOT01000011">
    <property type="protein sequence ID" value="SNS98252.1"/>
    <property type="molecule type" value="Genomic_DNA"/>
</dbReference>
<name>A0A239IXZ3_9BURK</name>
<keyword evidence="4" id="KW-1185">Reference proteome</keyword>
<proteinExistence type="predicted"/>
<feature type="region of interest" description="Disordered" evidence="1">
    <location>
        <begin position="162"/>
        <end position="209"/>
    </location>
</feature>
<protein>
    <recommendedName>
        <fullName evidence="2">DUF4124 domain-containing protein</fullName>
    </recommendedName>
</protein>
<sequence>MRAALLLVGLCAGANGAIGAEIYKWVGPDGKVTYSDTPPPASARRAEPKTSGGAAAAAPQLPYALARAAEAAPVTLYAGADCAPCDSGRTLLKQRGIPFTEKTVNSDDDITRFHQVNPGGDLPLLTVGRNQQRGFEASAWQTALTAAGYPEKSQLPASWRHAAEPLAPPKAAKAEAPRVEAPAEPAFKPAAPAAPSAGPARDAPPGFRF</sequence>
<dbReference type="InterPro" id="IPR036249">
    <property type="entry name" value="Thioredoxin-like_sf"/>
</dbReference>
<feature type="compositionally biased region" description="Low complexity" evidence="1">
    <location>
        <begin position="179"/>
        <end position="209"/>
    </location>
</feature>
<gene>
    <name evidence="3" type="ORF">SAMN06265795_11112</name>
</gene>
<accession>A0A239IXZ3</accession>
<reference evidence="3 4" key="1">
    <citation type="submission" date="2017-06" db="EMBL/GenBank/DDBJ databases">
        <authorList>
            <person name="Kim H.J."/>
            <person name="Triplett B.A."/>
        </authorList>
    </citation>
    <scope>NUCLEOTIDE SEQUENCE [LARGE SCALE GENOMIC DNA]</scope>
    <source>
        <strain evidence="3 4">U15</strain>
    </source>
</reference>
<evidence type="ECO:0000313" key="3">
    <source>
        <dbReference type="EMBL" id="SNS98252.1"/>
    </source>
</evidence>
<dbReference type="SUPFAM" id="SSF52833">
    <property type="entry name" value="Thioredoxin-like"/>
    <property type="match status" value="1"/>
</dbReference>
<dbReference type="Gene3D" id="3.40.30.10">
    <property type="entry name" value="Glutaredoxin"/>
    <property type="match status" value="1"/>
</dbReference>
<evidence type="ECO:0000313" key="4">
    <source>
        <dbReference type="Proteomes" id="UP000198284"/>
    </source>
</evidence>
<dbReference type="OrthoDB" id="8794394at2"/>
<evidence type="ECO:0000256" key="1">
    <source>
        <dbReference type="SAM" id="MobiDB-lite"/>
    </source>
</evidence>
<dbReference type="AlphaFoldDB" id="A0A239IXZ3"/>